<dbReference type="Pfam" id="PF00497">
    <property type="entry name" value="SBP_bac_3"/>
    <property type="match status" value="1"/>
</dbReference>
<comment type="similarity">
    <text evidence="2 4">Belongs to the bacterial solute-binding protein 3 family.</text>
</comment>
<gene>
    <name evidence="8" type="ORF">J2S63_004165</name>
</gene>
<accession>A0ABU2C1Q7</accession>
<evidence type="ECO:0000256" key="2">
    <source>
        <dbReference type="ARBA" id="ARBA00010333"/>
    </source>
</evidence>
<dbReference type="SUPFAM" id="SSF53850">
    <property type="entry name" value="Periplasmic binding protein-like II"/>
    <property type="match status" value="1"/>
</dbReference>
<keyword evidence="3 5" id="KW-0732">Signal</keyword>
<evidence type="ECO:0000313" key="8">
    <source>
        <dbReference type="EMBL" id="MDR7364612.1"/>
    </source>
</evidence>
<name>A0ABU2C1Q7_9ACTN</name>
<comment type="caution">
    <text evidence="8">The sequence shown here is derived from an EMBL/GenBank/DDBJ whole genome shotgun (WGS) entry which is preliminary data.</text>
</comment>
<evidence type="ECO:0000256" key="5">
    <source>
        <dbReference type="SAM" id="SignalP"/>
    </source>
</evidence>
<dbReference type="CDD" id="cd13711">
    <property type="entry name" value="PBP2_Ngo0372_TcyA"/>
    <property type="match status" value="1"/>
</dbReference>
<dbReference type="InterPro" id="IPR001638">
    <property type="entry name" value="Solute-binding_3/MltF_N"/>
</dbReference>
<dbReference type="PROSITE" id="PS51257">
    <property type="entry name" value="PROKAR_LIPOPROTEIN"/>
    <property type="match status" value="1"/>
</dbReference>
<feature type="domain" description="Solute-binding protein family 3/N-terminal" evidence="6">
    <location>
        <begin position="56"/>
        <end position="276"/>
    </location>
</feature>
<evidence type="ECO:0000259" key="7">
    <source>
        <dbReference type="SMART" id="SM00079"/>
    </source>
</evidence>
<sequence>MTSHTRLLTRRVLAATLAAATLSLAACGGGPDKAGSTGVEDQKSGTSLASIEKDGVITVGTEGTYRPFTFHEGGSGPLTGYDVEVMRAVADELGVEVKFEETQWDAIFAGLNAGRFDAIANQVSITPERTKDYAFSTPYTVSPGVVVVRKGDTSISSFEDLRGKTTAQSLTSNWYDLAKQNGAEIQNVEGWAQAVALLEQGRVDATVNDSLTFLDWQKTEGKDTLQIAARTQDEARNAIAFRQGSDDLVTAVDRALEKLRKDGTLTRISEKYFGEDVSG</sequence>
<evidence type="ECO:0000313" key="9">
    <source>
        <dbReference type="Proteomes" id="UP001183648"/>
    </source>
</evidence>
<proteinExistence type="inferred from homology"/>
<feature type="signal peptide" evidence="5">
    <location>
        <begin position="1"/>
        <end position="25"/>
    </location>
</feature>
<dbReference type="SMART" id="SM00079">
    <property type="entry name" value="PBPe"/>
    <property type="match status" value="1"/>
</dbReference>
<dbReference type="SMART" id="SM00062">
    <property type="entry name" value="PBPb"/>
    <property type="match status" value="1"/>
</dbReference>
<evidence type="ECO:0000256" key="3">
    <source>
        <dbReference type="ARBA" id="ARBA00022729"/>
    </source>
</evidence>
<protein>
    <submittedName>
        <fullName evidence="8">Cystine transport system substrate-binding protein</fullName>
    </submittedName>
</protein>
<dbReference type="RefSeq" id="WP_310306426.1">
    <property type="nucleotide sequence ID" value="NZ_BAAAPS010000006.1"/>
</dbReference>
<reference evidence="8 9" key="1">
    <citation type="submission" date="2023-07" db="EMBL/GenBank/DDBJ databases">
        <title>Sequencing the genomes of 1000 actinobacteria strains.</title>
        <authorList>
            <person name="Klenk H.-P."/>
        </authorList>
    </citation>
    <scope>NUCLEOTIDE SEQUENCE [LARGE SCALE GENOMIC DNA]</scope>
    <source>
        <strain evidence="8 9">DSM 19426</strain>
    </source>
</reference>
<comment type="subcellular location">
    <subcellularLocation>
        <location evidence="1">Cell envelope</location>
    </subcellularLocation>
</comment>
<dbReference type="EMBL" id="JAVDYG010000001">
    <property type="protein sequence ID" value="MDR7364612.1"/>
    <property type="molecule type" value="Genomic_DNA"/>
</dbReference>
<dbReference type="PROSITE" id="PS01039">
    <property type="entry name" value="SBP_BACTERIAL_3"/>
    <property type="match status" value="1"/>
</dbReference>
<dbReference type="InterPro" id="IPR001320">
    <property type="entry name" value="Iontro_rcpt_C"/>
</dbReference>
<organism evidence="8 9">
    <name type="scientific">Nocardioides marmoribigeumensis</name>
    <dbReference type="NCBI Taxonomy" id="433649"/>
    <lineage>
        <taxon>Bacteria</taxon>
        <taxon>Bacillati</taxon>
        <taxon>Actinomycetota</taxon>
        <taxon>Actinomycetes</taxon>
        <taxon>Propionibacteriales</taxon>
        <taxon>Nocardioidaceae</taxon>
        <taxon>Nocardioides</taxon>
    </lineage>
</organism>
<dbReference type="Proteomes" id="UP001183648">
    <property type="component" value="Unassembled WGS sequence"/>
</dbReference>
<dbReference type="PANTHER" id="PTHR35936:SF35">
    <property type="entry name" value="L-CYSTINE-BINDING PROTEIN TCYJ"/>
    <property type="match status" value="1"/>
</dbReference>
<dbReference type="Gene3D" id="3.40.190.10">
    <property type="entry name" value="Periplasmic binding protein-like II"/>
    <property type="match status" value="2"/>
</dbReference>
<keyword evidence="9" id="KW-1185">Reference proteome</keyword>
<dbReference type="InterPro" id="IPR018313">
    <property type="entry name" value="SBP_3_CS"/>
</dbReference>
<evidence type="ECO:0000256" key="4">
    <source>
        <dbReference type="RuleBase" id="RU003744"/>
    </source>
</evidence>
<dbReference type="PANTHER" id="PTHR35936">
    <property type="entry name" value="MEMBRANE-BOUND LYTIC MUREIN TRANSGLYCOSYLASE F"/>
    <property type="match status" value="1"/>
</dbReference>
<feature type="domain" description="Ionotropic glutamate receptor C-terminal" evidence="7">
    <location>
        <begin position="56"/>
        <end position="275"/>
    </location>
</feature>
<evidence type="ECO:0000256" key="1">
    <source>
        <dbReference type="ARBA" id="ARBA00004196"/>
    </source>
</evidence>
<feature type="chain" id="PRO_5046628825" evidence="5">
    <location>
        <begin position="26"/>
        <end position="279"/>
    </location>
</feature>
<evidence type="ECO:0000259" key="6">
    <source>
        <dbReference type="SMART" id="SM00062"/>
    </source>
</evidence>